<evidence type="ECO:0000313" key="1">
    <source>
        <dbReference type="EMBL" id="KAK3035698.1"/>
    </source>
</evidence>
<comment type="caution">
    <text evidence="1">The sequence shown here is derived from an EMBL/GenBank/DDBJ whole genome shotgun (WGS) entry which is preliminary data.</text>
</comment>
<evidence type="ECO:0000313" key="2">
    <source>
        <dbReference type="Proteomes" id="UP001188597"/>
    </source>
</evidence>
<reference evidence="1" key="1">
    <citation type="submission" date="2022-12" db="EMBL/GenBank/DDBJ databases">
        <title>Draft genome assemblies for two species of Escallonia (Escalloniales).</title>
        <authorList>
            <person name="Chanderbali A."/>
            <person name="Dervinis C."/>
            <person name="Anghel I."/>
            <person name="Soltis D."/>
            <person name="Soltis P."/>
            <person name="Zapata F."/>
        </authorList>
    </citation>
    <scope>NUCLEOTIDE SEQUENCE</scope>
    <source>
        <strain evidence="1">UCBG64.0493</strain>
        <tissue evidence="1">Leaf</tissue>
    </source>
</reference>
<accession>A0AA89BCN2</accession>
<dbReference type="AlphaFoldDB" id="A0AA89BCN2"/>
<dbReference type="EMBL" id="JAVXUP010000168">
    <property type="protein sequence ID" value="KAK3035698.1"/>
    <property type="molecule type" value="Genomic_DNA"/>
</dbReference>
<sequence length="88" mass="10368">SEPSQLYRSLHFSGRRHLALDATTTTVDRKVHRSTHVLLNNNDFSGVQMDKETEERRKRNSRRIITTVEDRMMKTLRAKEEKTEKIGK</sequence>
<gene>
    <name evidence="1" type="ORF">RJ639_032570</name>
</gene>
<protein>
    <submittedName>
        <fullName evidence="1">Uncharacterized protein</fullName>
    </submittedName>
</protein>
<keyword evidence="2" id="KW-1185">Reference proteome</keyword>
<name>A0AA89BCN2_9ASTE</name>
<organism evidence="1 2">
    <name type="scientific">Escallonia herrerae</name>
    <dbReference type="NCBI Taxonomy" id="1293975"/>
    <lineage>
        <taxon>Eukaryota</taxon>
        <taxon>Viridiplantae</taxon>
        <taxon>Streptophyta</taxon>
        <taxon>Embryophyta</taxon>
        <taxon>Tracheophyta</taxon>
        <taxon>Spermatophyta</taxon>
        <taxon>Magnoliopsida</taxon>
        <taxon>eudicotyledons</taxon>
        <taxon>Gunneridae</taxon>
        <taxon>Pentapetalae</taxon>
        <taxon>asterids</taxon>
        <taxon>campanulids</taxon>
        <taxon>Escalloniales</taxon>
        <taxon>Escalloniaceae</taxon>
        <taxon>Escallonia</taxon>
    </lineage>
</organism>
<proteinExistence type="predicted"/>
<dbReference type="Proteomes" id="UP001188597">
    <property type="component" value="Unassembled WGS sequence"/>
</dbReference>
<feature type="non-terminal residue" evidence="1">
    <location>
        <position position="88"/>
    </location>
</feature>